<evidence type="ECO:0000256" key="2">
    <source>
        <dbReference type="SAM" id="Phobius"/>
    </source>
</evidence>
<protein>
    <submittedName>
        <fullName evidence="3">(wild Malaysian banana) hypothetical protein</fullName>
    </submittedName>
</protein>
<keyword evidence="5" id="KW-1185">Reference proteome</keyword>
<dbReference type="KEGG" id="mus:103979083"/>
<dbReference type="PANTHER" id="PTHR36393">
    <property type="entry name" value="SULFATE ADENYLYLTRANSFERASE SUBUNIT"/>
    <property type="match status" value="1"/>
</dbReference>
<evidence type="ECO:0000313" key="3">
    <source>
        <dbReference type="EMBL" id="CAG1851091.1"/>
    </source>
</evidence>
<organism evidence="4 5">
    <name type="scientific">Musa acuminata subsp. malaccensis</name>
    <name type="common">Wild banana</name>
    <name type="synonym">Musa malaccensis</name>
    <dbReference type="NCBI Taxonomy" id="214687"/>
    <lineage>
        <taxon>Eukaryota</taxon>
        <taxon>Viridiplantae</taxon>
        <taxon>Streptophyta</taxon>
        <taxon>Embryophyta</taxon>
        <taxon>Tracheophyta</taxon>
        <taxon>Spermatophyta</taxon>
        <taxon>Magnoliopsida</taxon>
        <taxon>Liliopsida</taxon>
        <taxon>Zingiberales</taxon>
        <taxon>Musaceae</taxon>
        <taxon>Musa</taxon>
    </lineage>
</organism>
<proteinExistence type="predicted"/>
<evidence type="ECO:0000256" key="1">
    <source>
        <dbReference type="SAM" id="Coils"/>
    </source>
</evidence>
<dbReference type="Proteomes" id="UP000012960">
    <property type="component" value="Unplaced"/>
</dbReference>
<accession>A0A804IFI9</accession>
<reference evidence="4" key="2">
    <citation type="submission" date="2021-05" db="UniProtKB">
        <authorList>
            <consortium name="EnsemblPlants"/>
        </authorList>
    </citation>
    <scope>IDENTIFICATION</scope>
    <source>
        <strain evidence="4">subsp. malaccensis</strain>
    </source>
</reference>
<reference evidence="3" key="1">
    <citation type="submission" date="2021-03" db="EMBL/GenBank/DDBJ databases">
        <authorList>
            <consortium name="Genoscope - CEA"/>
            <person name="William W."/>
        </authorList>
    </citation>
    <scope>NUCLEOTIDE SEQUENCE</scope>
    <source>
        <strain evidence="3">Doubled-haploid Pahang</strain>
    </source>
</reference>
<keyword evidence="2" id="KW-0472">Membrane</keyword>
<dbReference type="OMA" id="MGRQASK"/>
<keyword evidence="1" id="KW-0175">Coiled coil</keyword>
<name>A0A804IFI9_MUSAM</name>
<sequence>MSQVLQISTPPHYSTFSCSSTKRWSSSPPRLYSSRDALLGSPNPRWAALLRELRCDGRHTCLFADNRKQEQARKALESALGEKKTEFEKWSKEIEKREEKGGGGASGRGGWFGGGGWFGWFGGENFWEEAQQAILTIVGIVSLYLLVAKGNVMFAVVFNSLLFVLRGTRNWLTFVSSCLSRKTFALGSQPGPVSNEVKIHQTQLSAKERVIKKWGMD</sequence>
<dbReference type="EnsemblPlants" id="Ma03_t23800.1">
    <property type="protein sequence ID" value="Ma03_p23800.1"/>
    <property type="gene ID" value="Ma03_g23800"/>
</dbReference>
<feature type="transmembrane region" description="Helical" evidence="2">
    <location>
        <begin position="141"/>
        <end position="165"/>
    </location>
</feature>
<dbReference type="OrthoDB" id="2017354at2759"/>
<keyword evidence="2" id="KW-1133">Transmembrane helix</keyword>
<dbReference type="Gramene" id="Ma03_t23800.1">
    <property type="protein sequence ID" value="Ma03_p23800.1"/>
    <property type="gene ID" value="Ma03_g23800"/>
</dbReference>
<gene>
    <name evidence="3" type="ORF">GSMUA_194750.1</name>
</gene>
<keyword evidence="2" id="KW-0812">Transmembrane</keyword>
<evidence type="ECO:0000313" key="4">
    <source>
        <dbReference type="EnsemblPlants" id="Ma03_p23800.1"/>
    </source>
</evidence>
<evidence type="ECO:0000313" key="5">
    <source>
        <dbReference type="Proteomes" id="UP000012960"/>
    </source>
</evidence>
<dbReference type="PANTHER" id="PTHR36393:SF1">
    <property type="entry name" value="SULFATE ADENYLYLTRANSFERASE SUBUNIT"/>
    <property type="match status" value="1"/>
</dbReference>
<feature type="coiled-coil region" evidence="1">
    <location>
        <begin position="66"/>
        <end position="100"/>
    </location>
</feature>
<dbReference type="AlphaFoldDB" id="A0A804IFI9"/>
<dbReference type="EMBL" id="HG996468">
    <property type="protein sequence ID" value="CAG1851091.1"/>
    <property type="molecule type" value="Genomic_DNA"/>
</dbReference>